<sequence>MGCEKRLDSNGNTFIVIPFHENPDTNPLPSRPPCPPCLPCRQMYQTYGETVLGVIGGVIGIAVIFSNLSDAKAAAGFGLAGTAIAGASGLAQSTKKE</sequence>
<dbReference type="Proteomes" id="UP000186391">
    <property type="component" value="Unassembled WGS sequence"/>
</dbReference>
<dbReference type="EMBL" id="MRCA01000003">
    <property type="protein sequence ID" value="OKH14859.1"/>
    <property type="molecule type" value="Genomic_DNA"/>
</dbReference>
<evidence type="ECO:0000313" key="3">
    <source>
        <dbReference type="Proteomes" id="UP000186391"/>
    </source>
</evidence>
<proteinExistence type="predicted"/>
<evidence type="ECO:0000256" key="1">
    <source>
        <dbReference type="SAM" id="Phobius"/>
    </source>
</evidence>
<reference evidence="2 3" key="1">
    <citation type="submission" date="2016-11" db="EMBL/GenBank/DDBJ databases">
        <title>Draft Genome Sequences of Nine Cyanobacterial Strains from Diverse Habitats.</title>
        <authorList>
            <person name="Zhu T."/>
            <person name="Hou S."/>
            <person name="Lu X."/>
            <person name="Hess W.R."/>
        </authorList>
    </citation>
    <scope>NUCLEOTIDE SEQUENCE [LARGE SCALE GENOMIC DNA]</scope>
    <source>
        <strain evidence="2 3">NIES-592</strain>
    </source>
</reference>
<keyword evidence="1" id="KW-0812">Transmembrane</keyword>
<keyword evidence="1" id="KW-0472">Membrane</keyword>
<comment type="caution">
    <text evidence="2">The sequence shown here is derived from an EMBL/GenBank/DDBJ whole genome shotgun (WGS) entry which is preliminary data.</text>
</comment>
<accession>A0A1U7H1I8</accession>
<feature type="transmembrane region" description="Helical" evidence="1">
    <location>
        <begin position="74"/>
        <end position="91"/>
    </location>
</feature>
<keyword evidence="3" id="KW-1185">Reference proteome</keyword>
<evidence type="ECO:0000313" key="2">
    <source>
        <dbReference type="EMBL" id="OKH14859.1"/>
    </source>
</evidence>
<gene>
    <name evidence="2" type="ORF">NIES592_08255</name>
</gene>
<dbReference type="AlphaFoldDB" id="A0A1U7H1I8"/>
<protein>
    <submittedName>
        <fullName evidence="2">Uncharacterized protein</fullName>
    </submittedName>
</protein>
<keyword evidence="1" id="KW-1133">Transmembrane helix</keyword>
<feature type="transmembrane region" description="Helical" evidence="1">
    <location>
        <begin position="51"/>
        <end position="68"/>
    </location>
</feature>
<name>A0A1U7H1I8_9CYAN</name>
<organism evidence="2 3">
    <name type="scientific">Fischerella major NIES-592</name>
    <dbReference type="NCBI Taxonomy" id="210994"/>
    <lineage>
        <taxon>Bacteria</taxon>
        <taxon>Bacillati</taxon>
        <taxon>Cyanobacteriota</taxon>
        <taxon>Cyanophyceae</taxon>
        <taxon>Nostocales</taxon>
        <taxon>Hapalosiphonaceae</taxon>
        <taxon>Fischerella</taxon>
    </lineage>
</organism>